<dbReference type="InterPro" id="IPR029138">
    <property type="entry name" value="SNAPC5"/>
</dbReference>
<evidence type="ECO:0000313" key="1">
    <source>
        <dbReference type="EMBL" id="JAI15430.1"/>
    </source>
</evidence>
<dbReference type="AlphaFoldDB" id="A0A0K8TNB7"/>
<feature type="non-terminal residue" evidence="1">
    <location>
        <position position="1"/>
    </location>
</feature>
<name>A0A0K8TNB7_TABBR</name>
<dbReference type="GO" id="GO:0006384">
    <property type="term" value="P:transcription initiation at RNA polymerase III promoter"/>
    <property type="evidence" value="ECO:0007669"/>
    <property type="project" value="InterPro"/>
</dbReference>
<dbReference type="GO" id="GO:0006366">
    <property type="term" value="P:transcription by RNA polymerase II"/>
    <property type="evidence" value="ECO:0007669"/>
    <property type="project" value="InterPro"/>
</dbReference>
<sequence length="126" mass="13730">EQAAIETSREVITKMLGQLNEGINQLKVEELQLKAAILNEQTPISRASDSNLLDRGAGIPVGAESSTLNTGHVSTYNGEISSVLSNFSHLKPVQEVNINSINTQPLDLDVKYKCVFDEQETDSDSE</sequence>
<dbReference type="Pfam" id="PF15497">
    <property type="entry name" value="SNAPC5"/>
    <property type="match status" value="1"/>
</dbReference>
<protein>
    <submittedName>
        <fullName evidence="1">Uncharacterized protein</fullName>
    </submittedName>
</protein>
<organism evidence="1">
    <name type="scientific">Tabanus bromius</name>
    <name type="common">Band-eyed brown horse fly</name>
    <dbReference type="NCBI Taxonomy" id="304241"/>
    <lineage>
        <taxon>Eukaryota</taxon>
        <taxon>Metazoa</taxon>
        <taxon>Ecdysozoa</taxon>
        <taxon>Arthropoda</taxon>
        <taxon>Hexapoda</taxon>
        <taxon>Insecta</taxon>
        <taxon>Pterygota</taxon>
        <taxon>Neoptera</taxon>
        <taxon>Endopterygota</taxon>
        <taxon>Diptera</taxon>
        <taxon>Brachycera</taxon>
        <taxon>Tabanomorpha</taxon>
        <taxon>Tabanoidea</taxon>
        <taxon>Tabanidae</taxon>
        <taxon>Tabanus</taxon>
    </lineage>
</organism>
<dbReference type="EMBL" id="GDAI01002173">
    <property type="protein sequence ID" value="JAI15430.1"/>
    <property type="molecule type" value="mRNA"/>
</dbReference>
<reference evidence="1" key="1">
    <citation type="journal article" date="2015" name="Insect Biochem. Mol. Biol.">
        <title>An insight into the sialome of the horse fly, Tabanus bromius.</title>
        <authorList>
            <person name="Ribeiro J.M."/>
            <person name="Kazimirova M."/>
            <person name="Takac P."/>
            <person name="Andersen J.F."/>
            <person name="Francischetti I.M."/>
        </authorList>
    </citation>
    <scope>NUCLEOTIDE SEQUENCE</scope>
</reference>
<proteinExistence type="evidence at transcript level"/>
<dbReference type="GO" id="GO:0005634">
    <property type="term" value="C:nucleus"/>
    <property type="evidence" value="ECO:0007669"/>
    <property type="project" value="InterPro"/>
</dbReference>
<accession>A0A0K8TNB7</accession>